<evidence type="ECO:0000313" key="6">
    <source>
        <dbReference type="EMBL" id="MEB3071480.1"/>
    </source>
</evidence>
<keyword evidence="1" id="KW-0805">Transcription regulation</keyword>
<dbReference type="InterPro" id="IPR050109">
    <property type="entry name" value="HTH-type_TetR-like_transc_reg"/>
</dbReference>
<keyword evidence="2 4" id="KW-0238">DNA-binding</keyword>
<dbReference type="SUPFAM" id="SSF48498">
    <property type="entry name" value="Tetracyclin repressor-like, C-terminal domain"/>
    <property type="match status" value="1"/>
</dbReference>
<evidence type="ECO:0000313" key="7">
    <source>
        <dbReference type="Proteomes" id="UP001299283"/>
    </source>
</evidence>
<proteinExistence type="predicted"/>
<feature type="domain" description="HTH tetR-type" evidence="5">
    <location>
        <begin position="15"/>
        <end position="75"/>
    </location>
</feature>
<dbReference type="PROSITE" id="PS50977">
    <property type="entry name" value="HTH_TETR_2"/>
    <property type="match status" value="1"/>
</dbReference>
<keyword evidence="7" id="KW-1185">Reference proteome</keyword>
<dbReference type="Pfam" id="PF00440">
    <property type="entry name" value="TetR_N"/>
    <property type="match status" value="1"/>
</dbReference>
<feature type="DNA-binding region" description="H-T-H motif" evidence="4">
    <location>
        <begin position="38"/>
        <end position="57"/>
    </location>
</feature>
<reference evidence="6 7" key="1">
    <citation type="submission" date="2023-12" db="EMBL/GenBank/DDBJ databases">
        <title>Description of new species of Mycobacterium terrae complex isolated from sewage at the Sao Paulo Zoological Park Foundation in Brazil.</title>
        <authorList>
            <person name="Romagnoli C.L."/>
            <person name="Conceicao E.C."/>
            <person name="Machado E."/>
            <person name="Barreto L.B.P.F."/>
            <person name="Sharma A."/>
            <person name="Silva N.M."/>
            <person name="Marques L.E."/>
            <person name="Juliana M.A."/>
            <person name="Lourenco M.C.S."/>
            <person name="Digiampietri L.A."/>
            <person name="Suffys P.N."/>
            <person name="Viana-Niero C."/>
        </authorList>
    </citation>
    <scope>NUCLEOTIDE SEQUENCE [LARGE SCALE GENOMIC DNA]</scope>
    <source>
        <strain evidence="6 7">MYC017</strain>
    </source>
</reference>
<evidence type="ECO:0000256" key="4">
    <source>
        <dbReference type="PROSITE-ProRule" id="PRU00335"/>
    </source>
</evidence>
<dbReference type="EMBL" id="JAYJJQ010000027">
    <property type="protein sequence ID" value="MEB3071480.1"/>
    <property type="molecule type" value="Genomic_DNA"/>
</dbReference>
<dbReference type="InterPro" id="IPR009057">
    <property type="entry name" value="Homeodomain-like_sf"/>
</dbReference>
<comment type="caution">
    <text evidence="6">The sequence shown here is derived from an EMBL/GenBank/DDBJ whole genome shotgun (WGS) entry which is preliminary data.</text>
</comment>
<dbReference type="InterPro" id="IPR036271">
    <property type="entry name" value="Tet_transcr_reg_TetR-rel_C_sf"/>
</dbReference>
<evidence type="ECO:0000256" key="2">
    <source>
        <dbReference type="ARBA" id="ARBA00023125"/>
    </source>
</evidence>
<dbReference type="SUPFAM" id="SSF46689">
    <property type="entry name" value="Homeodomain-like"/>
    <property type="match status" value="1"/>
</dbReference>
<protein>
    <submittedName>
        <fullName evidence="6">TetR-like C-terminal domain-containing protein</fullName>
    </submittedName>
</protein>
<evidence type="ECO:0000259" key="5">
    <source>
        <dbReference type="PROSITE" id="PS50977"/>
    </source>
</evidence>
<name>A0ABU5Z2W7_9MYCO</name>
<dbReference type="PANTHER" id="PTHR30055">
    <property type="entry name" value="HTH-TYPE TRANSCRIPTIONAL REGULATOR RUTR"/>
    <property type="match status" value="1"/>
</dbReference>
<evidence type="ECO:0000256" key="1">
    <source>
        <dbReference type="ARBA" id="ARBA00023015"/>
    </source>
</evidence>
<dbReference type="InterPro" id="IPR011075">
    <property type="entry name" value="TetR_C"/>
</dbReference>
<dbReference type="PANTHER" id="PTHR30055:SF148">
    <property type="entry name" value="TETR-FAMILY TRANSCRIPTIONAL REGULATOR"/>
    <property type="match status" value="1"/>
</dbReference>
<accession>A0ABU5Z2W7</accession>
<organism evidence="6 7">
    <name type="scientific">[Mycobacterium] vasticus</name>
    <dbReference type="NCBI Taxonomy" id="2875777"/>
    <lineage>
        <taxon>Bacteria</taxon>
        <taxon>Bacillati</taxon>
        <taxon>Actinomycetota</taxon>
        <taxon>Actinomycetes</taxon>
        <taxon>Mycobacteriales</taxon>
        <taxon>Mycobacteriaceae</taxon>
        <taxon>Mycolicibacter</taxon>
    </lineage>
</organism>
<keyword evidence="3" id="KW-0804">Transcription</keyword>
<dbReference type="RefSeq" id="WP_329779685.1">
    <property type="nucleotide sequence ID" value="NZ_JAYJJQ010000027.1"/>
</dbReference>
<gene>
    <name evidence="6" type="ORF">K5L39_20080</name>
</gene>
<sequence length="200" mass="21800">MSQPNPTGAGRPRDPSLDERVYVAASRLYAQSGWAGFSIEAVAREARVGKSSIYLRWPDTTALLLDTLKTRINMPYDDTDTGSARGDLIVLLGRVLRALAGENGDAILRLSSEGRLVPELADRWQEFLTANVTPMRRIVRRGITRGDLPEGTNVNLLLDTLFGGVLMRCLMTPPSGMPALAKKADKYCQSLVDLSLANLG</sequence>
<dbReference type="Pfam" id="PF16859">
    <property type="entry name" value="TetR_C_11"/>
    <property type="match status" value="1"/>
</dbReference>
<dbReference type="Gene3D" id="1.10.10.60">
    <property type="entry name" value="Homeodomain-like"/>
    <property type="match status" value="1"/>
</dbReference>
<evidence type="ECO:0000256" key="3">
    <source>
        <dbReference type="ARBA" id="ARBA00023163"/>
    </source>
</evidence>
<dbReference type="Proteomes" id="UP001299283">
    <property type="component" value="Unassembled WGS sequence"/>
</dbReference>
<dbReference type="InterPro" id="IPR001647">
    <property type="entry name" value="HTH_TetR"/>
</dbReference>
<dbReference type="Gene3D" id="1.10.357.10">
    <property type="entry name" value="Tetracycline Repressor, domain 2"/>
    <property type="match status" value="1"/>
</dbReference>